<dbReference type="Proteomes" id="UP000314251">
    <property type="component" value="Unassembled WGS sequence"/>
</dbReference>
<gene>
    <name evidence="1" type="ORF">FH607_009150</name>
</gene>
<accession>A0A5N6AGL7</accession>
<proteinExistence type="predicted"/>
<evidence type="ECO:0000313" key="1">
    <source>
        <dbReference type="EMBL" id="KAB8167302.1"/>
    </source>
</evidence>
<dbReference type="InterPro" id="IPR021508">
    <property type="entry name" value="Gp17-like"/>
</dbReference>
<dbReference type="OrthoDB" id="7630456at2"/>
<reference evidence="1" key="1">
    <citation type="submission" date="2019-10" db="EMBL/GenBank/DDBJ databases">
        <title>Nonomuraea sp. nov., isolated from Phyllanthus amarus.</title>
        <authorList>
            <person name="Klykleung N."/>
            <person name="Tanasupawat S."/>
        </authorList>
    </citation>
    <scope>NUCLEOTIDE SEQUENCE [LARGE SCALE GENOMIC DNA]</scope>
    <source>
        <strain evidence="1">3MP-10</strain>
    </source>
</reference>
<evidence type="ECO:0000313" key="2">
    <source>
        <dbReference type="Proteomes" id="UP000314251"/>
    </source>
</evidence>
<dbReference type="Gene3D" id="3.30.2000.30">
    <property type="match status" value="1"/>
</dbReference>
<dbReference type="InterPro" id="IPR053745">
    <property type="entry name" value="Viral_Tail_Comp_sf"/>
</dbReference>
<keyword evidence="2" id="KW-1185">Reference proteome</keyword>
<sequence>MLPVQRALYARLTGDTALAELAPGGVHDGAPEGTPYPYIVIGEAIETPDNTHDGYGRQVVSTLHIWTRARGHSPGLAILARMTELLDHQPLGVDGWDHVVTGFEFSQTLTDPEPPGDIRHIPARWRTRVDLPRT</sequence>
<name>A0A5N6AGL7_9ACTN</name>
<protein>
    <submittedName>
        <fullName evidence="1">DUF3168 domain-containing protein</fullName>
    </submittedName>
</protein>
<organism evidence="1 2">
    <name type="scientific">Streptomyces mimosae</name>
    <dbReference type="NCBI Taxonomy" id="2586635"/>
    <lineage>
        <taxon>Bacteria</taxon>
        <taxon>Bacillati</taxon>
        <taxon>Actinomycetota</taxon>
        <taxon>Actinomycetes</taxon>
        <taxon>Kitasatosporales</taxon>
        <taxon>Streptomycetaceae</taxon>
        <taxon>Streptomyces</taxon>
    </lineage>
</organism>
<comment type="caution">
    <text evidence="1">The sequence shown here is derived from an EMBL/GenBank/DDBJ whole genome shotgun (WGS) entry which is preliminary data.</text>
</comment>
<dbReference type="AlphaFoldDB" id="A0A5N6AGL7"/>
<dbReference type="EMBL" id="VDLY02000005">
    <property type="protein sequence ID" value="KAB8167302.1"/>
    <property type="molecule type" value="Genomic_DNA"/>
</dbReference>
<dbReference type="Pfam" id="PF11367">
    <property type="entry name" value="Tail_completion_gp17"/>
    <property type="match status" value="1"/>
</dbReference>